<dbReference type="GO" id="GO:0016757">
    <property type="term" value="F:glycosyltransferase activity"/>
    <property type="evidence" value="ECO:0007669"/>
    <property type="project" value="TreeGrafter"/>
</dbReference>
<proteinExistence type="predicted"/>
<dbReference type="Pfam" id="PF13579">
    <property type="entry name" value="Glyco_trans_4_4"/>
    <property type="match status" value="1"/>
</dbReference>
<dbReference type="OrthoDB" id="9811902at2"/>
<name>A0A1G9ESL5_9BACT</name>
<dbReference type="PANTHER" id="PTHR12526">
    <property type="entry name" value="GLYCOSYLTRANSFERASE"/>
    <property type="match status" value="1"/>
</dbReference>
<dbReference type="Proteomes" id="UP000198510">
    <property type="component" value="Unassembled WGS sequence"/>
</dbReference>
<dbReference type="STRING" id="1075417.SAMN05421823_103574"/>
<dbReference type="PANTHER" id="PTHR12526:SF638">
    <property type="entry name" value="SPORE COAT PROTEIN SA"/>
    <property type="match status" value="1"/>
</dbReference>
<protein>
    <submittedName>
        <fullName evidence="2">Glycosyltransferase involved in cell wall bisynthesis</fullName>
    </submittedName>
</protein>
<sequence length="392" mass="44162">MRIALVHQHFRVPSQGGGIRTWYLAQALADRGHHVEVYTAHQELRYQQKEHGACSIHYFPTDYQQRYGLIRRGKAFFRFVFQAAKALAARHDFDVLYTVTTPLSVPLVGFLLKRWRGTPFLVEVGDLWPDAPIQLGYLKNPLLQKVALGIERHIYQQALRVIAYTPGIAQAIRRKAQGIEPVVIPNVADCDFFMPVVSGTRPFTIGYFGAAGKANHLEFLLNAAAYFLRQAAPLAQVRFWIAAEGSELGRLKQMATSLPNVTFFSYTDKVGVRQLLAETDACYISFIDRPILETGCPNKFFDALAAGKLCILNFRGWLYELVTQHQCGFYAPPHDPAAFAVQLLPYLENPALLASQQSNARQLAETEFDTAQLMSRLVTTIESAYEDYSRGR</sequence>
<feature type="domain" description="Glycosyltransferase subfamily 4-like N-terminal" evidence="1">
    <location>
        <begin position="16"/>
        <end position="186"/>
    </location>
</feature>
<gene>
    <name evidence="2" type="ORF">SAMN05421823_103574</name>
</gene>
<keyword evidence="2" id="KW-0808">Transferase</keyword>
<dbReference type="Gene3D" id="3.40.50.2000">
    <property type="entry name" value="Glycogen Phosphorylase B"/>
    <property type="match status" value="2"/>
</dbReference>
<reference evidence="2 3" key="1">
    <citation type="submission" date="2016-10" db="EMBL/GenBank/DDBJ databases">
        <authorList>
            <person name="de Groot N.N."/>
        </authorList>
    </citation>
    <scope>NUCLEOTIDE SEQUENCE [LARGE SCALE GENOMIC DNA]</scope>
    <source>
        <strain evidence="2 3">DSM 25186</strain>
    </source>
</reference>
<dbReference type="Pfam" id="PF13692">
    <property type="entry name" value="Glyco_trans_1_4"/>
    <property type="match status" value="1"/>
</dbReference>
<dbReference type="RefSeq" id="WP_089681567.1">
    <property type="nucleotide sequence ID" value="NZ_FNFO01000003.1"/>
</dbReference>
<evidence type="ECO:0000259" key="1">
    <source>
        <dbReference type="Pfam" id="PF13579"/>
    </source>
</evidence>
<keyword evidence="3" id="KW-1185">Reference proteome</keyword>
<dbReference type="EMBL" id="FNFO01000003">
    <property type="protein sequence ID" value="SDK79139.1"/>
    <property type="molecule type" value="Genomic_DNA"/>
</dbReference>
<dbReference type="InterPro" id="IPR028098">
    <property type="entry name" value="Glyco_trans_4-like_N"/>
</dbReference>
<dbReference type="AlphaFoldDB" id="A0A1G9ESL5"/>
<dbReference type="CDD" id="cd03794">
    <property type="entry name" value="GT4_WbuB-like"/>
    <property type="match status" value="1"/>
</dbReference>
<dbReference type="SUPFAM" id="SSF53756">
    <property type="entry name" value="UDP-Glycosyltransferase/glycogen phosphorylase"/>
    <property type="match status" value="1"/>
</dbReference>
<accession>A0A1G9ESL5</accession>
<evidence type="ECO:0000313" key="3">
    <source>
        <dbReference type="Proteomes" id="UP000198510"/>
    </source>
</evidence>
<organism evidence="2 3">
    <name type="scientific">Catalinimonas alkaloidigena</name>
    <dbReference type="NCBI Taxonomy" id="1075417"/>
    <lineage>
        <taxon>Bacteria</taxon>
        <taxon>Pseudomonadati</taxon>
        <taxon>Bacteroidota</taxon>
        <taxon>Cytophagia</taxon>
        <taxon>Cytophagales</taxon>
        <taxon>Catalimonadaceae</taxon>
        <taxon>Catalinimonas</taxon>
    </lineage>
</organism>
<evidence type="ECO:0000313" key="2">
    <source>
        <dbReference type="EMBL" id="SDK79139.1"/>
    </source>
</evidence>